<comment type="caution">
    <text evidence="5">The sequence shown here is derived from an EMBL/GenBank/DDBJ whole genome shotgun (WGS) entry which is preliminary data.</text>
</comment>
<keyword evidence="3 4" id="KW-0808">Transferase</keyword>
<gene>
    <name evidence="5" type="ORF">HOLleu_22095</name>
</gene>
<dbReference type="SUPFAM" id="SSF55909">
    <property type="entry name" value="Pentein"/>
    <property type="match status" value="1"/>
</dbReference>
<dbReference type="GO" id="GO:0006601">
    <property type="term" value="P:creatine biosynthetic process"/>
    <property type="evidence" value="ECO:0007669"/>
    <property type="project" value="UniProtKB-UniRule"/>
</dbReference>
<sequence length="365" mass="40976">MKLGKTELVSNGESDLLEILDRLTAGDDNGRGYVLYCTYKGFPTRMEKLSGGAVFPNRRNGFCPLPAPILYKRNLDLRSNFGAVNSNRHLSPPSRSAATTNVCTMSPVCSYNEWDPLEEVIVGRVEGEVVPTLSAEVKVNSFETQEAISRQAEEGIFVTTEFEPCFDAADFMRAGRDIFVQRSQVCTMEILHGSVTPYFHNCTTLYLAVCYQQLYNSKQQYSIYKLLNITVTNMMGIEWMKRHLEPEYTIHILSFRDANPLHIDATFNVIGPGLLLVNPTRPCHQIAMFENAGWRIVEAPQPTTPKVESADKCLSENAMLLRPFAKCSKAEIPAFGPATLAWDYLSTAMESRCSLNANIQCFRKH</sequence>
<evidence type="ECO:0000256" key="1">
    <source>
        <dbReference type="ARBA" id="ARBA00004858"/>
    </source>
</evidence>
<name>A0A9Q1BYA2_HOLLE</name>
<dbReference type="PANTHER" id="PTHR10488:SF1">
    <property type="entry name" value="GLYCINE AMIDINOTRANSFERASE, MITOCHONDRIAL"/>
    <property type="match status" value="1"/>
</dbReference>
<comment type="function">
    <text evidence="4">Catalyzes the biosynthesis of guanidinoacetate, the immediate precursor of creatine. Creatine plays a vital role in energy metabolism in muscle tissues. May play a role in embryonic and central nervous system development.</text>
</comment>
<protein>
    <recommendedName>
        <fullName evidence="4">Glycine amidinotransferase</fullName>
        <ecNumber evidence="4">2.1.4.1</ecNumber>
    </recommendedName>
    <alternativeName>
        <fullName evidence="4">L-arginine:glycine amidinotransferase</fullName>
    </alternativeName>
</protein>
<evidence type="ECO:0000313" key="6">
    <source>
        <dbReference type="Proteomes" id="UP001152320"/>
    </source>
</evidence>
<evidence type="ECO:0000313" key="5">
    <source>
        <dbReference type="EMBL" id="KAJ8035020.1"/>
    </source>
</evidence>
<evidence type="ECO:0000256" key="2">
    <source>
        <dbReference type="ARBA" id="ARBA00006943"/>
    </source>
</evidence>
<dbReference type="AlphaFoldDB" id="A0A9Q1BYA2"/>
<accession>A0A9Q1BYA2</accession>
<comment type="subcellular location">
    <subcellularLocation>
        <location evidence="4">Mitochondrion inner membrane</location>
    </subcellularLocation>
</comment>
<keyword evidence="4" id="KW-0496">Mitochondrion</keyword>
<keyword evidence="6" id="KW-1185">Reference proteome</keyword>
<dbReference type="Gene3D" id="3.75.10.10">
    <property type="entry name" value="L-arginine/glycine Amidinotransferase, Chain A"/>
    <property type="match status" value="2"/>
</dbReference>
<dbReference type="EMBL" id="JAIZAY010000010">
    <property type="protein sequence ID" value="KAJ8035020.1"/>
    <property type="molecule type" value="Genomic_DNA"/>
</dbReference>
<comment type="similarity">
    <text evidence="2 4">Belongs to the amidinotransferase family.</text>
</comment>
<comment type="subunit">
    <text evidence="4">Homodimer.</text>
</comment>
<dbReference type="PANTHER" id="PTHR10488">
    <property type="entry name" value="GLYCINE AMIDINOTRANSFERASE, MITOCHONDRIAL"/>
    <property type="match status" value="1"/>
</dbReference>
<keyword evidence="4" id="KW-0999">Mitochondrion inner membrane</keyword>
<dbReference type="GO" id="GO:0015068">
    <property type="term" value="F:glycine amidinotransferase activity"/>
    <property type="evidence" value="ECO:0007669"/>
    <property type="project" value="UniProtKB-UniRule"/>
</dbReference>
<organism evidence="5 6">
    <name type="scientific">Holothuria leucospilota</name>
    <name type="common">Black long sea cucumber</name>
    <name type="synonym">Mertensiothuria leucospilota</name>
    <dbReference type="NCBI Taxonomy" id="206669"/>
    <lineage>
        <taxon>Eukaryota</taxon>
        <taxon>Metazoa</taxon>
        <taxon>Echinodermata</taxon>
        <taxon>Eleutherozoa</taxon>
        <taxon>Echinozoa</taxon>
        <taxon>Holothuroidea</taxon>
        <taxon>Aspidochirotacea</taxon>
        <taxon>Aspidochirotida</taxon>
        <taxon>Holothuriidae</taxon>
        <taxon>Holothuria</taxon>
    </lineage>
</organism>
<evidence type="ECO:0000256" key="3">
    <source>
        <dbReference type="ARBA" id="ARBA00022679"/>
    </source>
</evidence>
<dbReference type="EC" id="2.1.4.1" evidence="4"/>
<comment type="catalytic activity">
    <reaction evidence="4">
        <text>L-arginine + glycine = guanidinoacetate + L-ornithine</text>
        <dbReference type="Rhea" id="RHEA:13201"/>
        <dbReference type="ChEBI" id="CHEBI:32682"/>
        <dbReference type="ChEBI" id="CHEBI:46911"/>
        <dbReference type="ChEBI" id="CHEBI:57305"/>
        <dbReference type="ChEBI" id="CHEBI:57742"/>
        <dbReference type="EC" id="2.1.4.1"/>
    </reaction>
</comment>
<dbReference type="Proteomes" id="UP001152320">
    <property type="component" value="Chromosome 10"/>
</dbReference>
<dbReference type="GO" id="GO:0005743">
    <property type="term" value="C:mitochondrial inner membrane"/>
    <property type="evidence" value="ECO:0007669"/>
    <property type="project" value="UniProtKB-SubCell"/>
</dbReference>
<proteinExistence type="inferred from homology"/>
<keyword evidence="4" id="KW-0472">Membrane</keyword>
<evidence type="ECO:0000256" key="4">
    <source>
        <dbReference type="RuleBase" id="RU367092"/>
    </source>
</evidence>
<dbReference type="GO" id="GO:0005758">
    <property type="term" value="C:mitochondrial intermembrane space"/>
    <property type="evidence" value="ECO:0007669"/>
    <property type="project" value="TreeGrafter"/>
</dbReference>
<reference evidence="5" key="1">
    <citation type="submission" date="2021-10" db="EMBL/GenBank/DDBJ databases">
        <title>Tropical sea cucumber genome reveals ecological adaptation and Cuvierian tubules defense mechanism.</title>
        <authorList>
            <person name="Chen T."/>
        </authorList>
    </citation>
    <scope>NUCLEOTIDE SEQUENCE</scope>
    <source>
        <strain evidence="5">Nanhai2018</strain>
        <tissue evidence="5">Muscle</tissue>
    </source>
</reference>
<dbReference type="OrthoDB" id="10264242at2759"/>
<comment type="pathway">
    <text evidence="1 4">Amine and polyamine biosynthesis; creatine biosynthesis; creatine from L-arginine and glycine: step 1/2.</text>
</comment>
<dbReference type="InterPro" id="IPR033195">
    <property type="entry name" value="AmidinoTrfase"/>
</dbReference>